<comment type="subcellular location">
    <subcellularLocation>
        <location evidence="1">Cell membrane</location>
        <topology evidence="1">Multi-pass membrane protein</topology>
    </subcellularLocation>
</comment>
<keyword evidence="6 13" id="KW-0812">Transmembrane</keyword>
<dbReference type="FunFam" id="3.40.1690.10:FF:000001">
    <property type="entry name" value="Flagellar biosynthetic protein FlhB"/>
    <property type="match status" value="1"/>
</dbReference>
<keyword evidence="15" id="KW-0966">Cell projection</keyword>
<dbReference type="Gene3D" id="3.40.1690.10">
    <property type="entry name" value="secretion proteins EscU"/>
    <property type="match status" value="1"/>
</dbReference>
<comment type="similarity">
    <text evidence="2 13">Belongs to the type III secretion exporter family.</text>
</comment>
<feature type="region of interest" description="Disordered" evidence="14">
    <location>
        <begin position="1"/>
        <end position="24"/>
    </location>
</feature>
<sequence>MAEAADREDRTEEPTQKRLDDAIRRGDVAKSQEVSTFLALGAMTLALLLAGGWSGRALTLDLRHFLGNAHLVPDGPGAMLAAGRRALLVGLQAAALPVGFLMVAALAAGLLQHRPLWTVEPLKPKFERLSPGAGFKRIFGLQALGRFGKGLLKIAVVGVVAGVALWGERERLEALVTLEAADLVRVMTQVALRLLGLALAIYAVIAIGDYVVARFSWMRRLRMSKQELKDELKEQDGNPEIKAKLRQIRAQRLRRRMMAEVPKATVVVANPTHFAVALRYEAGQAAPVCVAKGVDELALRIRSVAEEHQVPVVENPPLARALHAAVEIDDEIPVEHYKAVAEVIGFVLRLKRRAS</sequence>
<feature type="transmembrane region" description="Helical" evidence="13">
    <location>
        <begin position="190"/>
        <end position="213"/>
    </location>
</feature>
<evidence type="ECO:0000256" key="7">
    <source>
        <dbReference type="ARBA" id="ARBA00022795"/>
    </source>
</evidence>
<dbReference type="GO" id="GO:0009306">
    <property type="term" value="P:protein secretion"/>
    <property type="evidence" value="ECO:0007669"/>
    <property type="project" value="InterPro"/>
</dbReference>
<keyword evidence="9 13" id="KW-1133">Transmembrane helix</keyword>
<organism evidence="15 16">
    <name type="scientific">Enterovirga aerilata</name>
    <dbReference type="NCBI Taxonomy" id="2730920"/>
    <lineage>
        <taxon>Bacteria</taxon>
        <taxon>Pseudomonadati</taxon>
        <taxon>Pseudomonadota</taxon>
        <taxon>Alphaproteobacteria</taxon>
        <taxon>Hyphomicrobiales</taxon>
        <taxon>Methylobacteriaceae</taxon>
        <taxon>Enterovirga</taxon>
    </lineage>
</organism>
<reference evidence="15 16" key="1">
    <citation type="submission" date="2020-04" db="EMBL/GenBank/DDBJ databases">
        <title>Enterovirga sp. isolate from soil.</title>
        <authorList>
            <person name="Chea S."/>
            <person name="Kim D.-U."/>
        </authorList>
    </citation>
    <scope>NUCLEOTIDE SEQUENCE [LARGE SCALE GENOMIC DNA]</scope>
    <source>
        <strain evidence="15 16">DB1703</strain>
    </source>
</reference>
<evidence type="ECO:0000256" key="12">
    <source>
        <dbReference type="ARBA" id="ARBA00025078"/>
    </source>
</evidence>
<dbReference type="Proteomes" id="UP000564885">
    <property type="component" value="Unassembled WGS sequence"/>
</dbReference>
<keyword evidence="16" id="KW-1185">Reference proteome</keyword>
<dbReference type="PRINTS" id="PR00950">
    <property type="entry name" value="TYPE3IMSPROT"/>
</dbReference>
<evidence type="ECO:0000256" key="1">
    <source>
        <dbReference type="ARBA" id="ARBA00004651"/>
    </source>
</evidence>
<dbReference type="InterPro" id="IPR006136">
    <property type="entry name" value="FlhB"/>
</dbReference>
<evidence type="ECO:0000256" key="3">
    <source>
        <dbReference type="ARBA" id="ARBA00021622"/>
    </source>
</evidence>
<evidence type="ECO:0000256" key="14">
    <source>
        <dbReference type="SAM" id="MobiDB-lite"/>
    </source>
</evidence>
<dbReference type="SUPFAM" id="SSF160544">
    <property type="entry name" value="EscU C-terminal domain-like"/>
    <property type="match status" value="1"/>
</dbReference>
<evidence type="ECO:0000256" key="9">
    <source>
        <dbReference type="ARBA" id="ARBA00022989"/>
    </source>
</evidence>
<dbReference type="InterPro" id="IPR006135">
    <property type="entry name" value="T3SS_substrate_exporter"/>
</dbReference>
<dbReference type="NCBIfam" id="TIGR00328">
    <property type="entry name" value="flhB"/>
    <property type="match status" value="1"/>
</dbReference>
<keyword evidence="8 13" id="KW-0653">Protein transport</keyword>
<dbReference type="PANTHER" id="PTHR30531:SF12">
    <property type="entry name" value="FLAGELLAR BIOSYNTHETIC PROTEIN FLHB"/>
    <property type="match status" value="1"/>
</dbReference>
<evidence type="ECO:0000256" key="8">
    <source>
        <dbReference type="ARBA" id="ARBA00022927"/>
    </source>
</evidence>
<evidence type="ECO:0000256" key="2">
    <source>
        <dbReference type="ARBA" id="ARBA00010690"/>
    </source>
</evidence>
<keyword evidence="15" id="KW-0282">Flagellum</keyword>
<evidence type="ECO:0000256" key="10">
    <source>
        <dbReference type="ARBA" id="ARBA00023136"/>
    </source>
</evidence>
<evidence type="ECO:0000313" key="16">
    <source>
        <dbReference type="Proteomes" id="UP000564885"/>
    </source>
</evidence>
<protein>
    <recommendedName>
        <fullName evidence="3 13">Flagellar biosynthetic protein FlhB</fullName>
    </recommendedName>
</protein>
<keyword evidence="10 13" id="KW-0472">Membrane</keyword>
<evidence type="ECO:0000313" key="15">
    <source>
        <dbReference type="EMBL" id="NNM71646.1"/>
    </source>
</evidence>
<evidence type="ECO:0000256" key="4">
    <source>
        <dbReference type="ARBA" id="ARBA00022448"/>
    </source>
</evidence>
<comment type="caution">
    <text evidence="15">The sequence shown here is derived from an EMBL/GenBank/DDBJ whole genome shotgun (WGS) entry which is preliminary data.</text>
</comment>
<name>A0A849HVT0_9HYPH</name>
<comment type="function">
    <text evidence="12 13">Required for formation of the rod structure in the basal body of the flagellar apparatus. Together with FliI and FliH, may constitute the export apparatus of flagellin.</text>
</comment>
<evidence type="ECO:0000256" key="11">
    <source>
        <dbReference type="ARBA" id="ARBA00023225"/>
    </source>
</evidence>
<keyword evidence="15" id="KW-0969">Cilium</keyword>
<dbReference type="GO" id="GO:0005886">
    <property type="term" value="C:plasma membrane"/>
    <property type="evidence" value="ECO:0007669"/>
    <property type="project" value="UniProtKB-SubCell"/>
</dbReference>
<keyword evidence="7 13" id="KW-1005">Bacterial flagellum biogenesis</keyword>
<evidence type="ECO:0000256" key="5">
    <source>
        <dbReference type="ARBA" id="ARBA00022475"/>
    </source>
</evidence>
<gene>
    <name evidence="13 15" type="primary">flhB</name>
    <name evidence="15" type="ORF">HJG44_04440</name>
</gene>
<dbReference type="PANTHER" id="PTHR30531">
    <property type="entry name" value="FLAGELLAR BIOSYNTHETIC PROTEIN FLHB"/>
    <property type="match status" value="1"/>
</dbReference>
<dbReference type="EMBL" id="JABEPP010000001">
    <property type="protein sequence ID" value="NNM71646.1"/>
    <property type="molecule type" value="Genomic_DNA"/>
</dbReference>
<accession>A0A849HVT0</accession>
<keyword evidence="11 13" id="KW-1006">Bacterial flagellum protein export</keyword>
<dbReference type="Gene3D" id="6.10.250.2080">
    <property type="match status" value="1"/>
</dbReference>
<feature type="transmembrane region" description="Helical" evidence="13">
    <location>
        <begin position="86"/>
        <end position="111"/>
    </location>
</feature>
<dbReference type="RefSeq" id="WP_171217080.1">
    <property type="nucleotide sequence ID" value="NZ_JABEPP010000001.1"/>
</dbReference>
<evidence type="ECO:0000256" key="6">
    <source>
        <dbReference type="ARBA" id="ARBA00022692"/>
    </source>
</evidence>
<dbReference type="AlphaFoldDB" id="A0A849HVT0"/>
<keyword evidence="4 13" id="KW-0813">Transport</keyword>
<keyword evidence="5 13" id="KW-1003">Cell membrane</keyword>
<comment type="caution">
    <text evidence="13">Lacks conserved residue(s) required for the propagation of feature annotation.</text>
</comment>
<proteinExistence type="inferred from homology"/>
<dbReference type="GO" id="GO:0044780">
    <property type="term" value="P:bacterial-type flagellum assembly"/>
    <property type="evidence" value="ECO:0007669"/>
    <property type="project" value="InterPro"/>
</dbReference>
<feature type="transmembrane region" description="Helical" evidence="13">
    <location>
        <begin position="34"/>
        <end position="53"/>
    </location>
</feature>
<dbReference type="Pfam" id="PF01312">
    <property type="entry name" value="Bac_export_2"/>
    <property type="match status" value="1"/>
</dbReference>
<evidence type="ECO:0000256" key="13">
    <source>
        <dbReference type="RuleBase" id="RU364091"/>
    </source>
</evidence>
<dbReference type="InterPro" id="IPR029025">
    <property type="entry name" value="T3SS_substrate_exporter_C"/>
</dbReference>